<dbReference type="InterPro" id="IPR002347">
    <property type="entry name" value="SDR_fam"/>
</dbReference>
<name>A0ABP6TAX1_9ACTN</name>
<dbReference type="SUPFAM" id="SSF51735">
    <property type="entry name" value="NAD(P)-binding Rossmann-fold domains"/>
    <property type="match status" value="1"/>
</dbReference>
<dbReference type="InterPro" id="IPR036291">
    <property type="entry name" value="NAD(P)-bd_dom_sf"/>
</dbReference>
<dbReference type="CDD" id="cd05233">
    <property type="entry name" value="SDR_c"/>
    <property type="match status" value="1"/>
</dbReference>
<sequence length="292" mass="30434">MSQRMSLAGRTVLITGAARGIGAELARQAADAGARVALLGLEPDRLAALADELGSGHSWAECDVTDQAAMVAAVQSTLATHGAIDVVVANAGIANHGTVAMSPPEAVAKVIEVNLLGVVRTVTSTLPAVTASRGHYLLISSAAAFTILPGMTPYAASKAGVEQFANGLRLEVAHKGVTVGSAHPIWITTDMTRDLKQDLGTFRENQRRLPGPLGTEVSVEDCAAALLDGIARRARKVFVPKSLAVVSALRTLILGPLFERVMLAQARTMVPQFEAEVAASGRFFGEHSTAKI</sequence>
<evidence type="ECO:0000313" key="5">
    <source>
        <dbReference type="EMBL" id="GAA3397298.1"/>
    </source>
</evidence>
<comment type="caution">
    <text evidence="5">The sequence shown here is derived from an EMBL/GenBank/DDBJ whole genome shotgun (WGS) entry which is preliminary data.</text>
</comment>
<feature type="domain" description="Ketoreductase" evidence="4">
    <location>
        <begin position="10"/>
        <end position="189"/>
    </location>
</feature>
<evidence type="ECO:0000256" key="3">
    <source>
        <dbReference type="RuleBase" id="RU000363"/>
    </source>
</evidence>
<keyword evidence="6" id="KW-1185">Reference proteome</keyword>
<evidence type="ECO:0000313" key="6">
    <source>
        <dbReference type="Proteomes" id="UP001501676"/>
    </source>
</evidence>
<accession>A0ABP6TAX1</accession>
<dbReference type="SMART" id="SM00822">
    <property type="entry name" value="PKS_KR"/>
    <property type="match status" value="1"/>
</dbReference>
<dbReference type="RefSeq" id="WP_345733265.1">
    <property type="nucleotide sequence ID" value="NZ_BAAAYN010000064.1"/>
</dbReference>
<comment type="similarity">
    <text evidence="1 3">Belongs to the short-chain dehydrogenases/reductases (SDR) family.</text>
</comment>
<dbReference type="PANTHER" id="PTHR44196:SF1">
    <property type="entry name" value="DEHYDROGENASE_REDUCTASE SDR FAMILY MEMBER 7B"/>
    <property type="match status" value="1"/>
</dbReference>
<dbReference type="PRINTS" id="PR00081">
    <property type="entry name" value="GDHRDH"/>
</dbReference>
<dbReference type="EMBL" id="BAAAYN010000064">
    <property type="protein sequence ID" value="GAA3397298.1"/>
    <property type="molecule type" value="Genomic_DNA"/>
</dbReference>
<dbReference type="Gene3D" id="3.40.50.720">
    <property type="entry name" value="NAD(P)-binding Rossmann-like Domain"/>
    <property type="match status" value="1"/>
</dbReference>
<dbReference type="InterPro" id="IPR057326">
    <property type="entry name" value="KR_dom"/>
</dbReference>
<gene>
    <name evidence="5" type="ORF">GCM10020369_77040</name>
</gene>
<keyword evidence="2" id="KW-0560">Oxidoreductase</keyword>
<dbReference type="InterPro" id="IPR020904">
    <property type="entry name" value="Sc_DH/Rdtase_CS"/>
</dbReference>
<evidence type="ECO:0000256" key="1">
    <source>
        <dbReference type="ARBA" id="ARBA00006484"/>
    </source>
</evidence>
<proteinExistence type="inferred from homology"/>
<dbReference type="Proteomes" id="UP001501676">
    <property type="component" value="Unassembled WGS sequence"/>
</dbReference>
<dbReference type="PRINTS" id="PR00080">
    <property type="entry name" value="SDRFAMILY"/>
</dbReference>
<evidence type="ECO:0000256" key="2">
    <source>
        <dbReference type="ARBA" id="ARBA00023002"/>
    </source>
</evidence>
<organism evidence="5 6">
    <name type="scientific">Cryptosporangium minutisporangium</name>
    <dbReference type="NCBI Taxonomy" id="113569"/>
    <lineage>
        <taxon>Bacteria</taxon>
        <taxon>Bacillati</taxon>
        <taxon>Actinomycetota</taxon>
        <taxon>Actinomycetes</taxon>
        <taxon>Cryptosporangiales</taxon>
        <taxon>Cryptosporangiaceae</taxon>
        <taxon>Cryptosporangium</taxon>
    </lineage>
</organism>
<dbReference type="NCBIfam" id="NF004526">
    <property type="entry name" value="PRK05872.1"/>
    <property type="match status" value="1"/>
</dbReference>
<protein>
    <submittedName>
        <fullName evidence="5">SDR family oxidoreductase</fullName>
    </submittedName>
</protein>
<dbReference type="Pfam" id="PF00106">
    <property type="entry name" value="adh_short"/>
    <property type="match status" value="1"/>
</dbReference>
<evidence type="ECO:0000259" key="4">
    <source>
        <dbReference type="SMART" id="SM00822"/>
    </source>
</evidence>
<dbReference type="PROSITE" id="PS00061">
    <property type="entry name" value="ADH_SHORT"/>
    <property type="match status" value="1"/>
</dbReference>
<dbReference type="PANTHER" id="PTHR44196">
    <property type="entry name" value="DEHYDROGENASE/REDUCTASE SDR FAMILY MEMBER 7B"/>
    <property type="match status" value="1"/>
</dbReference>
<reference evidence="6" key="1">
    <citation type="journal article" date="2019" name="Int. J. Syst. Evol. Microbiol.">
        <title>The Global Catalogue of Microorganisms (GCM) 10K type strain sequencing project: providing services to taxonomists for standard genome sequencing and annotation.</title>
        <authorList>
            <consortium name="The Broad Institute Genomics Platform"/>
            <consortium name="The Broad Institute Genome Sequencing Center for Infectious Disease"/>
            <person name="Wu L."/>
            <person name="Ma J."/>
        </authorList>
    </citation>
    <scope>NUCLEOTIDE SEQUENCE [LARGE SCALE GENOMIC DNA]</scope>
    <source>
        <strain evidence="6">JCM 9458</strain>
    </source>
</reference>